<dbReference type="SUPFAM" id="SSF51161">
    <property type="entry name" value="Trimeric LpxA-like enzymes"/>
    <property type="match status" value="1"/>
</dbReference>
<protein>
    <submittedName>
        <fullName evidence="5">Putative acetyltransferase</fullName>
        <ecNumber evidence="5">2.3.1.-</ecNumber>
    </submittedName>
</protein>
<dbReference type="EC" id="2.3.1.-" evidence="5"/>
<dbReference type="OrthoDB" id="9812571at2"/>
<evidence type="ECO:0000256" key="2">
    <source>
        <dbReference type="ARBA" id="ARBA00022679"/>
    </source>
</evidence>
<dbReference type="RefSeq" id="WP_014435452.1">
    <property type="nucleotide sequence ID" value="NC_017080.1"/>
</dbReference>
<comment type="similarity">
    <text evidence="1">Belongs to the transferase hexapeptide repeat family.</text>
</comment>
<evidence type="ECO:0000313" key="6">
    <source>
        <dbReference type="Proteomes" id="UP000007881"/>
    </source>
</evidence>
<sequence>MDKTFFRLERSPATPAGRKAVILRVVWAAVERTLFRLPLPRWLRLRRRLLRLFGASFDGHCSSRIRVWYPWKLRMGRLSMAGDRVTFYNLAPITIGDSTVLSQDAYLCAGTHDHLDPTFPLVADHRAAIRIGNGVWVAAGAFVGPGVTIGDNAVVAARSVVVKDVPAGAIVGGNPTRIIGHRPAG</sequence>
<dbReference type="Pfam" id="PF00132">
    <property type="entry name" value="Hexapep"/>
    <property type="match status" value="1"/>
</dbReference>
<proteinExistence type="inferred from homology"/>
<gene>
    <name evidence="5" type="ordered locus">PSMK_00730</name>
</gene>
<dbReference type="PANTHER" id="PTHR23416:SF23">
    <property type="entry name" value="ACETYLTRANSFERASE C18B11.09C-RELATED"/>
    <property type="match status" value="1"/>
</dbReference>
<keyword evidence="2 5" id="KW-0808">Transferase</keyword>
<evidence type="ECO:0000256" key="3">
    <source>
        <dbReference type="ARBA" id="ARBA00022737"/>
    </source>
</evidence>
<dbReference type="eggNOG" id="COG0110">
    <property type="taxonomic scope" value="Bacteria"/>
</dbReference>
<keyword evidence="3" id="KW-0677">Repeat</keyword>
<dbReference type="Gene3D" id="2.160.10.10">
    <property type="entry name" value="Hexapeptide repeat proteins"/>
    <property type="match status" value="1"/>
</dbReference>
<dbReference type="GO" id="GO:0008374">
    <property type="term" value="F:O-acyltransferase activity"/>
    <property type="evidence" value="ECO:0007669"/>
    <property type="project" value="TreeGrafter"/>
</dbReference>
<dbReference type="EMBL" id="AP012338">
    <property type="protein sequence ID" value="BAM02232.1"/>
    <property type="molecule type" value="Genomic_DNA"/>
</dbReference>
<keyword evidence="6" id="KW-1185">Reference proteome</keyword>
<accession>I0IAE4</accession>
<dbReference type="InterPro" id="IPR051159">
    <property type="entry name" value="Hexapeptide_acetyltransf"/>
</dbReference>
<dbReference type="InterPro" id="IPR018357">
    <property type="entry name" value="Hexapep_transf_CS"/>
</dbReference>
<keyword evidence="4 5" id="KW-0012">Acyltransferase</keyword>
<evidence type="ECO:0000313" key="5">
    <source>
        <dbReference type="EMBL" id="BAM02232.1"/>
    </source>
</evidence>
<name>I0IAE4_PHYMF</name>
<dbReference type="AlphaFoldDB" id="I0IAE4"/>
<dbReference type="GO" id="GO:0005829">
    <property type="term" value="C:cytosol"/>
    <property type="evidence" value="ECO:0007669"/>
    <property type="project" value="TreeGrafter"/>
</dbReference>
<evidence type="ECO:0000256" key="4">
    <source>
        <dbReference type="ARBA" id="ARBA00023315"/>
    </source>
</evidence>
<dbReference type="InterPro" id="IPR001451">
    <property type="entry name" value="Hexapep"/>
</dbReference>
<dbReference type="Proteomes" id="UP000007881">
    <property type="component" value="Chromosome"/>
</dbReference>
<dbReference type="InterPro" id="IPR011004">
    <property type="entry name" value="Trimer_LpxA-like_sf"/>
</dbReference>
<dbReference type="STRING" id="1142394.PSMK_00730"/>
<evidence type="ECO:0000256" key="1">
    <source>
        <dbReference type="ARBA" id="ARBA00007274"/>
    </source>
</evidence>
<reference evidence="5 6" key="1">
    <citation type="submission" date="2012-02" db="EMBL/GenBank/DDBJ databases">
        <title>Complete genome sequence of Phycisphaera mikurensis NBRC 102666.</title>
        <authorList>
            <person name="Ankai A."/>
            <person name="Hosoyama A."/>
            <person name="Terui Y."/>
            <person name="Sekine M."/>
            <person name="Fukai R."/>
            <person name="Kato Y."/>
            <person name="Nakamura S."/>
            <person name="Yamada-Narita S."/>
            <person name="Kawakoshi A."/>
            <person name="Fukunaga Y."/>
            <person name="Yamazaki S."/>
            <person name="Fujita N."/>
        </authorList>
    </citation>
    <scope>NUCLEOTIDE SEQUENCE [LARGE SCALE GENOMIC DNA]</scope>
    <source>
        <strain evidence="6">NBRC 102666 / KCTC 22515 / FYK2301M01</strain>
    </source>
</reference>
<dbReference type="HOGENOM" id="CLU_051638_7_2_0"/>
<dbReference type="PANTHER" id="PTHR23416">
    <property type="entry name" value="SIALIC ACID SYNTHASE-RELATED"/>
    <property type="match status" value="1"/>
</dbReference>
<dbReference type="KEGG" id="phm:PSMK_00730"/>
<organism evidence="5 6">
    <name type="scientific">Phycisphaera mikurensis (strain NBRC 102666 / KCTC 22515 / FYK2301M01)</name>
    <dbReference type="NCBI Taxonomy" id="1142394"/>
    <lineage>
        <taxon>Bacteria</taxon>
        <taxon>Pseudomonadati</taxon>
        <taxon>Planctomycetota</taxon>
        <taxon>Phycisphaerae</taxon>
        <taxon>Phycisphaerales</taxon>
        <taxon>Phycisphaeraceae</taxon>
        <taxon>Phycisphaera</taxon>
    </lineage>
</organism>
<dbReference type="PROSITE" id="PS00101">
    <property type="entry name" value="HEXAPEP_TRANSFERASES"/>
    <property type="match status" value="1"/>
</dbReference>